<gene>
    <name evidence="1" type="ORF">HELGO_WM24932</name>
</gene>
<sequence>MKKGCGILFSFALAFILLNFLPFGCNRVEITEDPVSELIGVESMEPMFTLLLFDMKEEGVFSKTYKHRYRVLKEKEGKVVGLDSKWYNVSSSYFQQNQNNLGMEMAAKDSTGTLARTIGPPGYTNYIGNSRYGAWKQVEGDSLADKFWQFSLENAYIKTLLQLPTGKIHQKNHTEARSHYSRGFIYYGIVTSGGRRRYGTYSSSSTYGNKWSRGGGGYGK</sequence>
<reference evidence="1" key="1">
    <citation type="submission" date="2020-01" db="EMBL/GenBank/DDBJ databases">
        <authorList>
            <person name="Meier V. D."/>
            <person name="Meier V D."/>
        </authorList>
    </citation>
    <scope>NUCLEOTIDE SEQUENCE</scope>
    <source>
        <strain evidence="1">HLG_WM_MAG_10</strain>
    </source>
</reference>
<accession>A0A6S6UMR1</accession>
<dbReference type="AlphaFoldDB" id="A0A6S6UMR1"/>
<proteinExistence type="predicted"/>
<name>A0A6S6UMR1_9BACT</name>
<evidence type="ECO:0000313" key="1">
    <source>
        <dbReference type="EMBL" id="CAA6829553.1"/>
    </source>
</evidence>
<dbReference type="EMBL" id="CACVAQ010000501">
    <property type="protein sequence ID" value="CAA6829553.1"/>
    <property type="molecule type" value="Genomic_DNA"/>
</dbReference>
<protein>
    <submittedName>
        <fullName evidence="1">Uncharacterized protein</fullName>
    </submittedName>
</protein>
<organism evidence="1">
    <name type="scientific">uncultured Aureispira sp</name>
    <dbReference type="NCBI Taxonomy" id="1331704"/>
    <lineage>
        <taxon>Bacteria</taxon>
        <taxon>Pseudomonadati</taxon>
        <taxon>Bacteroidota</taxon>
        <taxon>Saprospiria</taxon>
        <taxon>Saprospirales</taxon>
        <taxon>Saprospiraceae</taxon>
        <taxon>Aureispira</taxon>
        <taxon>environmental samples</taxon>
    </lineage>
</organism>